<accession>A0A7Z9C7B6</accession>
<evidence type="ECO:0000313" key="4">
    <source>
        <dbReference type="EMBL" id="VDC51932.1"/>
    </source>
</evidence>
<gene>
    <name evidence="4" type="ORF">BREV_BREV_03044</name>
</gene>
<evidence type="ECO:0000313" key="5">
    <source>
        <dbReference type="Proteomes" id="UP000289220"/>
    </source>
</evidence>
<reference evidence="4 5" key="1">
    <citation type="submission" date="2018-11" db="EMBL/GenBank/DDBJ databases">
        <authorList>
            <person name="Peiro R."/>
            <person name="Begona"/>
            <person name="Cbmso G."/>
            <person name="Lopez M."/>
            <person name="Gonzalez S."/>
            <person name="Sacristan E."/>
            <person name="Castillo E."/>
        </authorList>
    </citation>
    <scope>NUCLEOTIDE SEQUENCE [LARGE SCALE GENOMIC DNA]</scope>
    <source>
        <strain evidence="4">Brev_genome</strain>
    </source>
</reference>
<evidence type="ECO:0000256" key="2">
    <source>
        <dbReference type="ARBA" id="ARBA00023136"/>
    </source>
</evidence>
<keyword evidence="5" id="KW-1185">Reference proteome</keyword>
<dbReference type="GO" id="GO:0009279">
    <property type="term" value="C:cell outer membrane"/>
    <property type="evidence" value="ECO:0007669"/>
    <property type="project" value="UniProtKB-SubCell"/>
</dbReference>
<organism evidence="4 5">
    <name type="scientific">Brevundimonas mediterranea</name>
    <dbReference type="NCBI Taxonomy" id="74329"/>
    <lineage>
        <taxon>Bacteria</taxon>
        <taxon>Pseudomonadati</taxon>
        <taxon>Pseudomonadota</taxon>
        <taxon>Alphaproteobacteria</taxon>
        <taxon>Caulobacterales</taxon>
        <taxon>Caulobacteraceae</taxon>
        <taxon>Brevundimonas</taxon>
    </lineage>
</organism>
<protein>
    <recommendedName>
        <fullName evidence="6">TonB-dependent receptor</fullName>
    </recommendedName>
</protein>
<evidence type="ECO:0008006" key="6">
    <source>
        <dbReference type="Google" id="ProtNLM"/>
    </source>
</evidence>
<keyword evidence="2" id="KW-0472">Membrane</keyword>
<dbReference type="SUPFAM" id="SSF56935">
    <property type="entry name" value="Porins"/>
    <property type="match status" value="1"/>
</dbReference>
<evidence type="ECO:0000256" key="1">
    <source>
        <dbReference type="ARBA" id="ARBA00004442"/>
    </source>
</evidence>
<evidence type="ECO:0000256" key="3">
    <source>
        <dbReference type="ARBA" id="ARBA00023237"/>
    </source>
</evidence>
<dbReference type="Gene3D" id="2.40.170.20">
    <property type="entry name" value="TonB-dependent receptor, beta-barrel domain"/>
    <property type="match status" value="1"/>
</dbReference>
<keyword evidence="3" id="KW-0998">Cell outer membrane</keyword>
<dbReference type="Proteomes" id="UP000289220">
    <property type="component" value="Unassembled WGS sequence"/>
</dbReference>
<comment type="caution">
    <text evidence="4">The sequence shown here is derived from an EMBL/GenBank/DDBJ whole genome shotgun (WGS) entry which is preliminary data.</text>
</comment>
<dbReference type="AlphaFoldDB" id="A0A7Z9C7B6"/>
<proteinExistence type="predicted"/>
<dbReference type="InterPro" id="IPR036942">
    <property type="entry name" value="Beta-barrel_TonB_sf"/>
</dbReference>
<name>A0A7Z9C7B6_9CAUL</name>
<comment type="subcellular location">
    <subcellularLocation>
        <location evidence="1">Cell outer membrane</location>
    </subcellularLocation>
</comment>
<sequence>MFNFSLTHTWRVQDEVVIRDGLAPLNLLDGDSISGSGGQSRHEVQVQTGLFKNGFGAFVNANWRSGTTVEGDTAGSADLDFSDRTTVNLFAFADLTQRTAWVERFPFLKGSRVGLGVQNIFDDRTSVTSSDGATPVNYQRDYLDPQGRVFRINLRKILY</sequence>
<dbReference type="EMBL" id="UXHF01000092">
    <property type="protein sequence ID" value="VDC51932.1"/>
    <property type="molecule type" value="Genomic_DNA"/>
</dbReference>